<feature type="domain" description="Histidine kinase" evidence="5">
    <location>
        <begin position="159"/>
        <end position="367"/>
    </location>
</feature>
<dbReference type="CDD" id="cd00082">
    <property type="entry name" value="HisKA"/>
    <property type="match status" value="1"/>
</dbReference>
<accession>A0A4R5TJN9</accession>
<keyword evidence="4" id="KW-1133">Transmembrane helix</keyword>
<dbReference type="SUPFAM" id="SSF47384">
    <property type="entry name" value="Homodimeric domain of signal transducing histidine kinase"/>
    <property type="match status" value="1"/>
</dbReference>
<evidence type="ECO:0000313" key="6">
    <source>
        <dbReference type="EMBL" id="TDK22268.1"/>
    </source>
</evidence>
<keyword evidence="3" id="KW-0597">Phosphoprotein</keyword>
<dbReference type="Gene3D" id="3.30.565.10">
    <property type="entry name" value="Histidine kinase-like ATPase, C-terminal domain"/>
    <property type="match status" value="1"/>
</dbReference>
<evidence type="ECO:0000256" key="2">
    <source>
        <dbReference type="ARBA" id="ARBA00012438"/>
    </source>
</evidence>
<keyword evidence="4" id="KW-0812">Transmembrane</keyword>
<feature type="transmembrane region" description="Helical" evidence="4">
    <location>
        <begin position="33"/>
        <end position="52"/>
    </location>
</feature>
<comment type="caution">
    <text evidence="6">The sequence shown here is derived from an EMBL/GenBank/DDBJ whole genome shotgun (WGS) entry which is preliminary data.</text>
</comment>
<evidence type="ECO:0000313" key="7">
    <source>
        <dbReference type="Proteomes" id="UP000294796"/>
    </source>
</evidence>
<dbReference type="InterPro" id="IPR005467">
    <property type="entry name" value="His_kinase_dom"/>
</dbReference>
<dbReference type="PRINTS" id="PR00344">
    <property type="entry name" value="BCTRLSENSOR"/>
</dbReference>
<gene>
    <name evidence="6" type="ORF">E2F46_13840</name>
</gene>
<dbReference type="Pfam" id="PF00512">
    <property type="entry name" value="HisKA"/>
    <property type="match status" value="1"/>
</dbReference>
<dbReference type="SMART" id="SM00387">
    <property type="entry name" value="HATPase_c"/>
    <property type="match status" value="1"/>
</dbReference>
<dbReference type="InterPro" id="IPR004358">
    <property type="entry name" value="Sig_transdc_His_kin-like_C"/>
</dbReference>
<dbReference type="SUPFAM" id="SSF55874">
    <property type="entry name" value="ATPase domain of HSP90 chaperone/DNA topoisomerase II/histidine kinase"/>
    <property type="match status" value="1"/>
</dbReference>
<dbReference type="PANTHER" id="PTHR43065:SF42">
    <property type="entry name" value="TWO-COMPONENT SENSOR PPRA"/>
    <property type="match status" value="1"/>
</dbReference>
<dbReference type="Proteomes" id="UP000294796">
    <property type="component" value="Unassembled WGS sequence"/>
</dbReference>
<comment type="catalytic activity">
    <reaction evidence="1">
        <text>ATP + protein L-histidine = ADP + protein N-phospho-L-histidine.</text>
        <dbReference type="EC" id="2.7.13.3"/>
    </reaction>
</comment>
<dbReference type="InterPro" id="IPR036097">
    <property type="entry name" value="HisK_dim/P_sf"/>
</dbReference>
<dbReference type="GO" id="GO:0000155">
    <property type="term" value="F:phosphorelay sensor kinase activity"/>
    <property type="evidence" value="ECO:0007669"/>
    <property type="project" value="InterPro"/>
</dbReference>
<dbReference type="SMART" id="SM00388">
    <property type="entry name" value="HisKA"/>
    <property type="match status" value="1"/>
</dbReference>
<name>A0A4R5TJN9_9GAMM</name>
<evidence type="ECO:0000256" key="1">
    <source>
        <dbReference type="ARBA" id="ARBA00000085"/>
    </source>
</evidence>
<sequence length="368" mass="39641">MQLGVKHRVVAIGLVAAWVVLLGVTAWRHGLVAQADMAIIFIVPLLFAGLVLGRTGIWATMASYLPILALGTWVDAKSAAGGLAMDQALSTVAQPTLASLIVALILDRLASKMERGKRLNRDLAAICARLEDEIREHQRSHMQLVHSQRVDALGRLASSVAHDFSNLLAVILGYVHHVERVAGDNSELRGFLDDMKRVTRRGQELNSKLLTLARSDELDIETFDAGEVVERLQPLLQRMFAPGVVLQMERATGAAPVRLDRAGFEAVLLNMAKNADDALGGSGEFRLRTQVAGDEVCVLVEDTGRGMSAETAARAFEPFFSTKPRGQGTGIGLATAYRVVTEAGGRIDIESAPGEGTRFKITLPVVHG</sequence>
<dbReference type="Pfam" id="PF02518">
    <property type="entry name" value="HATPase_c"/>
    <property type="match status" value="1"/>
</dbReference>
<dbReference type="OrthoDB" id="9770473at2"/>
<dbReference type="PANTHER" id="PTHR43065">
    <property type="entry name" value="SENSOR HISTIDINE KINASE"/>
    <property type="match status" value="1"/>
</dbReference>
<dbReference type="EC" id="2.7.13.3" evidence="2"/>
<evidence type="ECO:0000256" key="3">
    <source>
        <dbReference type="ARBA" id="ARBA00022553"/>
    </source>
</evidence>
<reference evidence="6 7" key="1">
    <citation type="submission" date="2019-03" db="EMBL/GenBank/DDBJ databases">
        <title>Luteimonas zhaokaii sp.nov., isolated from the rectal contents of Plateau pika in Yushu, Qinghai Province, China.</title>
        <authorList>
            <person name="Zhang G."/>
        </authorList>
    </citation>
    <scope>NUCLEOTIDE SEQUENCE [LARGE SCALE GENOMIC DNA]</scope>
    <source>
        <strain evidence="6 7">B9</strain>
    </source>
</reference>
<dbReference type="EMBL" id="SMTF01000014">
    <property type="protein sequence ID" value="TDK22268.1"/>
    <property type="molecule type" value="Genomic_DNA"/>
</dbReference>
<keyword evidence="4" id="KW-0472">Membrane</keyword>
<proteinExistence type="predicted"/>
<dbReference type="InterPro" id="IPR036890">
    <property type="entry name" value="HATPase_C_sf"/>
</dbReference>
<feature type="transmembrane region" description="Helical" evidence="4">
    <location>
        <begin position="9"/>
        <end position="27"/>
    </location>
</feature>
<dbReference type="AlphaFoldDB" id="A0A4R5TJN9"/>
<evidence type="ECO:0000256" key="4">
    <source>
        <dbReference type="SAM" id="Phobius"/>
    </source>
</evidence>
<keyword evidence="7" id="KW-1185">Reference proteome</keyword>
<protein>
    <recommendedName>
        <fullName evidence="2">histidine kinase</fullName>
        <ecNumber evidence="2">2.7.13.3</ecNumber>
    </recommendedName>
</protein>
<dbReference type="InterPro" id="IPR003661">
    <property type="entry name" value="HisK_dim/P_dom"/>
</dbReference>
<dbReference type="Gene3D" id="1.10.287.130">
    <property type="match status" value="1"/>
</dbReference>
<dbReference type="RefSeq" id="WP_133323081.1">
    <property type="nucleotide sequence ID" value="NZ_SMTF01000014.1"/>
</dbReference>
<organism evidence="6 7">
    <name type="scientific">Luteimonas aestuarii</name>
    <dbReference type="NCBI Taxonomy" id="453837"/>
    <lineage>
        <taxon>Bacteria</taxon>
        <taxon>Pseudomonadati</taxon>
        <taxon>Pseudomonadota</taxon>
        <taxon>Gammaproteobacteria</taxon>
        <taxon>Lysobacterales</taxon>
        <taxon>Lysobacteraceae</taxon>
        <taxon>Luteimonas</taxon>
    </lineage>
</organism>
<dbReference type="InterPro" id="IPR003594">
    <property type="entry name" value="HATPase_dom"/>
</dbReference>
<evidence type="ECO:0000259" key="5">
    <source>
        <dbReference type="PROSITE" id="PS50109"/>
    </source>
</evidence>
<dbReference type="PROSITE" id="PS50109">
    <property type="entry name" value="HIS_KIN"/>
    <property type="match status" value="1"/>
</dbReference>